<feature type="site" description="Reactive bond for trypsin" evidence="5">
    <location>
        <begin position="148"/>
        <end position="149"/>
    </location>
</feature>
<dbReference type="PROSITE" id="PS00281">
    <property type="entry name" value="BOWMAN_BIRK"/>
    <property type="match status" value="1"/>
</dbReference>
<evidence type="ECO:0000256" key="5">
    <source>
        <dbReference type="PIRSR" id="PIRSR600877-50"/>
    </source>
</evidence>
<reference evidence="9" key="1">
    <citation type="submission" date="2018-08" db="EMBL/GenBank/DDBJ databases">
        <authorList>
            <person name="Rossello M."/>
        </authorList>
    </citation>
    <scope>NUCLEOTIDE SEQUENCE [LARGE SCALE GENOMIC DNA]</scope>
    <source>
        <strain evidence="9">cv. Chinese Spring</strain>
    </source>
</reference>
<dbReference type="Proteomes" id="UP000019116">
    <property type="component" value="Chromosome 3A"/>
</dbReference>
<dbReference type="SMART" id="SM00269">
    <property type="entry name" value="BowB"/>
    <property type="match status" value="2"/>
</dbReference>
<dbReference type="Gramene" id="TraesCS3A02G046200.2">
    <property type="protein sequence ID" value="TraesCS3A02G046200.2"/>
    <property type="gene ID" value="TraesCS3A02G046200"/>
</dbReference>
<evidence type="ECO:0000259" key="8">
    <source>
        <dbReference type="PROSITE" id="PS00281"/>
    </source>
</evidence>
<evidence type="ECO:0000256" key="6">
    <source>
        <dbReference type="RuleBase" id="RU003856"/>
    </source>
</evidence>
<dbReference type="PANTHER" id="PTHR33479">
    <property type="entry name" value="BOWMAN-BIRK TYPE BRAN TRYPSIN INHIBITOR"/>
    <property type="match status" value="1"/>
</dbReference>
<protein>
    <recommendedName>
        <fullName evidence="8">Bowman-Birk serine protease inhibitors family domain-containing protein</fullName>
    </recommendedName>
</protein>
<reference evidence="9" key="2">
    <citation type="submission" date="2018-10" db="UniProtKB">
        <authorList>
            <consortium name="EnsemblPlants"/>
        </authorList>
    </citation>
    <scope>IDENTIFICATION</scope>
</reference>
<evidence type="ECO:0000313" key="9">
    <source>
        <dbReference type="EnsemblPlants" id="TraesCS3A02G046200.2"/>
    </source>
</evidence>
<keyword evidence="2 6" id="KW-0646">Protease inhibitor</keyword>
<dbReference type="CDD" id="cd00023">
    <property type="entry name" value="BBI"/>
    <property type="match status" value="2"/>
</dbReference>
<feature type="domain" description="Bowman-Birk serine protease inhibitors family" evidence="8">
    <location>
        <begin position="156"/>
        <end position="170"/>
    </location>
</feature>
<dbReference type="Gramene" id="TraesCS3A03G0093000.2">
    <property type="protein sequence ID" value="TraesCS3A03G0093000.2.CDS"/>
    <property type="gene ID" value="TraesCS3A03G0093000"/>
</dbReference>
<feature type="site" description="Reactive bond for trypsin" evidence="5">
    <location>
        <begin position="67"/>
        <end position="68"/>
    </location>
</feature>
<dbReference type="GO" id="GO:0005576">
    <property type="term" value="C:extracellular region"/>
    <property type="evidence" value="ECO:0007669"/>
    <property type="project" value="InterPro"/>
</dbReference>
<gene>
    <name evidence="9" type="primary">LOC123057670</name>
</gene>
<dbReference type="OrthoDB" id="580536at2759"/>
<proteinExistence type="inferred from homology"/>
<accession>A0A3B6EDE7</accession>
<feature type="chain" id="PRO_5043173408" description="Bowman-Birk serine protease inhibitors family domain-containing protein" evidence="7">
    <location>
        <begin position="22"/>
        <end position="204"/>
    </location>
</feature>
<evidence type="ECO:0000256" key="1">
    <source>
        <dbReference type="ARBA" id="ARBA00008506"/>
    </source>
</evidence>
<comment type="similarity">
    <text evidence="1 6">Belongs to the Bowman-Birk serine protease inhibitor family.</text>
</comment>
<evidence type="ECO:0000313" key="10">
    <source>
        <dbReference type="Proteomes" id="UP000019116"/>
    </source>
</evidence>
<dbReference type="EnsemblPlants" id="TraesCS3A02G046200.2">
    <property type="protein sequence ID" value="TraesCS3A02G046200.2"/>
    <property type="gene ID" value="TraesCS3A02G046200"/>
</dbReference>
<organism evidence="9">
    <name type="scientific">Triticum aestivum</name>
    <name type="common">Wheat</name>
    <dbReference type="NCBI Taxonomy" id="4565"/>
    <lineage>
        <taxon>Eukaryota</taxon>
        <taxon>Viridiplantae</taxon>
        <taxon>Streptophyta</taxon>
        <taxon>Embryophyta</taxon>
        <taxon>Tracheophyta</taxon>
        <taxon>Spermatophyta</taxon>
        <taxon>Magnoliopsida</taxon>
        <taxon>Liliopsida</taxon>
        <taxon>Poales</taxon>
        <taxon>Poaceae</taxon>
        <taxon>BOP clade</taxon>
        <taxon>Pooideae</taxon>
        <taxon>Triticodae</taxon>
        <taxon>Triticeae</taxon>
        <taxon>Triticinae</taxon>
        <taxon>Triticum</taxon>
    </lineage>
</organism>
<dbReference type="SUPFAM" id="SSF57247">
    <property type="entry name" value="Bowman-Birk inhibitor, BBI"/>
    <property type="match status" value="2"/>
</dbReference>
<dbReference type="AlphaFoldDB" id="A0A3B6EDE7"/>
<keyword evidence="7" id="KW-0732">Signal</keyword>
<dbReference type="Gramene" id="TraesRN3A0100086600.2">
    <property type="protein sequence ID" value="TraesRN3A0100086600.2"/>
    <property type="gene ID" value="TraesRN3A0100086600"/>
</dbReference>
<keyword evidence="3 6" id="KW-0722">Serine protease inhibitor</keyword>
<dbReference type="GO" id="GO:0004867">
    <property type="term" value="F:serine-type endopeptidase inhibitor activity"/>
    <property type="evidence" value="ECO:0007669"/>
    <property type="project" value="UniProtKB-KW"/>
</dbReference>
<keyword evidence="4" id="KW-1015">Disulfide bond</keyword>
<dbReference type="PANTHER" id="PTHR33479:SF11">
    <property type="entry name" value="BOWMAN-BIRK SERINE PROTEASE INHIBITORS FAMILY DOMAIN-CONTAINING PROTEIN"/>
    <property type="match status" value="1"/>
</dbReference>
<keyword evidence="10" id="KW-1185">Reference proteome</keyword>
<evidence type="ECO:0000256" key="2">
    <source>
        <dbReference type="ARBA" id="ARBA00022690"/>
    </source>
</evidence>
<dbReference type="Gene3D" id="2.10.69.10">
    <property type="entry name" value="Cysteine Protease (Bromelain) Inhibitor, subunit H"/>
    <property type="match status" value="2"/>
</dbReference>
<feature type="signal peptide" evidence="7">
    <location>
        <begin position="1"/>
        <end position="21"/>
    </location>
</feature>
<evidence type="ECO:0000256" key="3">
    <source>
        <dbReference type="ARBA" id="ARBA00022900"/>
    </source>
</evidence>
<name>A0A3B6EDE7_WHEAT</name>
<sequence length="204" mass="21763">MKMKRCILLMLALEAAVLVAGRPSAVAVSNDVGTILMPTEGKGLAGQVGTAAASRPWDCCDNTICTRSLPPICICLDEVDECASTCMACVPSVSNPFRRVCGDRYYGDPGPKCTYNTVAGDNNDDALVAAAAEEEKPWECCDMALCTRSYPPMCRCVDEVEQCAATCKSCGVSILNPFRHVCNDWYNGFPGRKCTEAAHAGGNN</sequence>
<dbReference type="InterPro" id="IPR035995">
    <property type="entry name" value="Bowman-Birk_prot_inh"/>
</dbReference>
<dbReference type="InterPro" id="IPR000877">
    <property type="entry name" value="Prot_inh_BBI"/>
</dbReference>
<dbReference type="SMR" id="A0A3B6EDE7"/>
<evidence type="ECO:0000256" key="7">
    <source>
        <dbReference type="SAM" id="SignalP"/>
    </source>
</evidence>
<dbReference type="Pfam" id="PF00228">
    <property type="entry name" value="Bowman-Birk_leg"/>
    <property type="match status" value="2"/>
</dbReference>
<evidence type="ECO:0000256" key="4">
    <source>
        <dbReference type="ARBA" id="ARBA00023157"/>
    </source>
</evidence>